<accession>A0A409VC97</accession>
<evidence type="ECO:0000256" key="2">
    <source>
        <dbReference type="ARBA" id="ARBA00008724"/>
    </source>
</evidence>
<reference evidence="5 6" key="1">
    <citation type="journal article" date="2018" name="Evol. Lett.">
        <title>Horizontal gene cluster transfer increased hallucinogenic mushroom diversity.</title>
        <authorList>
            <person name="Reynolds H.T."/>
            <person name="Vijayakumar V."/>
            <person name="Gluck-Thaler E."/>
            <person name="Korotkin H.B."/>
            <person name="Matheny P.B."/>
            <person name="Slot J.C."/>
        </authorList>
    </citation>
    <scope>NUCLEOTIDE SEQUENCE [LARGE SCALE GENOMIC DNA]</scope>
    <source>
        <strain evidence="5 6">SRW20</strain>
    </source>
</reference>
<dbReference type="InterPro" id="IPR029072">
    <property type="entry name" value="YebC-like"/>
</dbReference>
<evidence type="ECO:0000256" key="1">
    <source>
        <dbReference type="ARBA" id="ARBA00004173"/>
    </source>
</evidence>
<dbReference type="EMBL" id="NHYE01005664">
    <property type="protein sequence ID" value="PPQ64662.1"/>
    <property type="molecule type" value="Genomic_DNA"/>
</dbReference>
<organism evidence="5 6">
    <name type="scientific">Gymnopilus dilepis</name>
    <dbReference type="NCBI Taxonomy" id="231916"/>
    <lineage>
        <taxon>Eukaryota</taxon>
        <taxon>Fungi</taxon>
        <taxon>Dikarya</taxon>
        <taxon>Basidiomycota</taxon>
        <taxon>Agaricomycotina</taxon>
        <taxon>Agaricomycetes</taxon>
        <taxon>Agaricomycetidae</taxon>
        <taxon>Agaricales</taxon>
        <taxon>Agaricineae</taxon>
        <taxon>Hymenogastraceae</taxon>
        <taxon>Gymnopilus</taxon>
    </lineage>
</organism>
<feature type="domain" description="TACO1/YebC-like N-terminal" evidence="4">
    <location>
        <begin position="32"/>
        <end position="100"/>
    </location>
</feature>
<feature type="domain" description="TACO1/YebC-like second and third" evidence="3">
    <location>
        <begin position="110"/>
        <end position="276"/>
    </location>
</feature>
<evidence type="ECO:0000313" key="6">
    <source>
        <dbReference type="Proteomes" id="UP000284706"/>
    </source>
</evidence>
<dbReference type="Gene3D" id="3.30.70.980">
    <property type="match status" value="2"/>
</dbReference>
<proteinExistence type="inferred from homology"/>
<evidence type="ECO:0000313" key="5">
    <source>
        <dbReference type="EMBL" id="PPQ64662.1"/>
    </source>
</evidence>
<dbReference type="HAMAP" id="MF_00693">
    <property type="entry name" value="Transcrip_reg_TACO1"/>
    <property type="match status" value="1"/>
</dbReference>
<dbReference type="InterPro" id="IPR049083">
    <property type="entry name" value="TACO1_YebC_N"/>
</dbReference>
<gene>
    <name evidence="5" type="ORF">CVT26_002752</name>
</gene>
<dbReference type="InterPro" id="IPR048300">
    <property type="entry name" value="TACO1_YebC-like_2nd/3rd_dom"/>
</dbReference>
<evidence type="ECO:0008006" key="7">
    <source>
        <dbReference type="Google" id="ProtNLM"/>
    </source>
</evidence>
<dbReference type="Pfam" id="PF01709">
    <property type="entry name" value="Transcrip_reg"/>
    <property type="match status" value="1"/>
</dbReference>
<dbReference type="OrthoDB" id="2017544at2759"/>
<dbReference type="InterPro" id="IPR002876">
    <property type="entry name" value="Transcrip_reg_TACO1-like"/>
</dbReference>
<dbReference type="STRING" id="231916.A0A409VC97"/>
<dbReference type="PANTHER" id="PTHR12532:SF0">
    <property type="entry name" value="TRANSLATIONAL ACTIVATOR OF CYTOCHROME C OXIDASE 1"/>
    <property type="match status" value="1"/>
</dbReference>
<dbReference type="SUPFAM" id="SSF75625">
    <property type="entry name" value="YebC-like"/>
    <property type="match status" value="1"/>
</dbReference>
<dbReference type="GO" id="GO:0005739">
    <property type="term" value="C:mitochondrion"/>
    <property type="evidence" value="ECO:0007669"/>
    <property type="project" value="UniProtKB-SubCell"/>
</dbReference>
<dbReference type="AlphaFoldDB" id="A0A409VC97"/>
<protein>
    <recommendedName>
        <fullName evidence="7">Transcriptional regulatory protein</fullName>
    </recommendedName>
</protein>
<dbReference type="Gene3D" id="1.10.10.200">
    <property type="match status" value="1"/>
</dbReference>
<sequence>MFRLCLRPSRPLSRLLLSHPFSTQCPRLAGHNKWSKIKDKKGANDAQKSVLYTKFNREISAAVKTGGSADPEKNTHLATVLKKAKEAGVPKDNIEKALANCIKGKDQAGEKLVYEALAYKTVGVVIECITDNTNRTINNVREVLTNHGAHMTPVSFMFSRRGCVTVSLETPTEHLDGLMGLAIQSGALDVDEAPSSADDPESESTFQVFCEPQTLAAVEEAVENAPPDLKLSIKSAEVAYIPNDRSPSVDEQLKAGVKELVEDLEKIDDVARVWTSLD</sequence>
<dbReference type="Pfam" id="PF20772">
    <property type="entry name" value="TACO1_YebC_N"/>
    <property type="match status" value="1"/>
</dbReference>
<dbReference type="InParanoid" id="A0A409VC97"/>
<comment type="subcellular location">
    <subcellularLocation>
        <location evidence="1">Mitochondrion</location>
    </subcellularLocation>
</comment>
<comment type="similarity">
    <text evidence="2">Belongs to the TACO1 family.</text>
</comment>
<comment type="caution">
    <text evidence="5">The sequence shown here is derived from an EMBL/GenBank/DDBJ whole genome shotgun (WGS) entry which is preliminary data.</text>
</comment>
<dbReference type="FunFam" id="1.10.10.200:FF:000002">
    <property type="entry name" value="Probable transcriptional regulatory protein CLM62_37755"/>
    <property type="match status" value="1"/>
</dbReference>
<evidence type="ECO:0000259" key="3">
    <source>
        <dbReference type="Pfam" id="PF01709"/>
    </source>
</evidence>
<dbReference type="InterPro" id="IPR026564">
    <property type="entry name" value="Transcrip_reg_TACO1-like_dom3"/>
</dbReference>
<dbReference type="PANTHER" id="PTHR12532">
    <property type="entry name" value="TRANSLATIONAL ACTIVATOR OF CYTOCHROME C OXIDASE 1"/>
    <property type="match status" value="1"/>
</dbReference>
<dbReference type="FunCoup" id="A0A409VC97">
    <property type="interactions" value="207"/>
</dbReference>
<name>A0A409VC97_9AGAR</name>
<dbReference type="InterPro" id="IPR017856">
    <property type="entry name" value="Integrase-like_N"/>
</dbReference>
<evidence type="ECO:0000259" key="4">
    <source>
        <dbReference type="Pfam" id="PF20772"/>
    </source>
</evidence>
<dbReference type="Proteomes" id="UP000284706">
    <property type="component" value="Unassembled WGS sequence"/>
</dbReference>
<keyword evidence="6" id="KW-1185">Reference proteome</keyword>